<comment type="caution">
    <text evidence="2">The sequence shown here is derived from an EMBL/GenBank/DDBJ whole genome shotgun (WGS) entry which is preliminary data.</text>
</comment>
<name>A0A8J2XMK1_9GAMM</name>
<accession>A0A8J2XMK1</accession>
<dbReference type="AlphaFoldDB" id="A0A8J2XMK1"/>
<dbReference type="Pfam" id="PF09834">
    <property type="entry name" value="DUF2061"/>
    <property type="match status" value="1"/>
</dbReference>
<dbReference type="InterPro" id="IPR018638">
    <property type="entry name" value="DUF2061_membrane"/>
</dbReference>
<evidence type="ECO:0000259" key="1">
    <source>
        <dbReference type="Pfam" id="PF09834"/>
    </source>
</evidence>
<evidence type="ECO:0000313" key="3">
    <source>
        <dbReference type="Proteomes" id="UP000619743"/>
    </source>
</evidence>
<keyword evidence="3" id="KW-1185">Reference proteome</keyword>
<reference evidence="3" key="1">
    <citation type="journal article" date="2019" name="Int. J. Syst. Evol. Microbiol.">
        <title>The Global Catalogue of Microorganisms (GCM) 10K type strain sequencing project: providing services to taxonomists for standard genome sequencing and annotation.</title>
        <authorList>
            <consortium name="The Broad Institute Genomics Platform"/>
            <consortium name="The Broad Institute Genome Sequencing Center for Infectious Disease"/>
            <person name="Wu L."/>
            <person name="Ma J."/>
        </authorList>
    </citation>
    <scope>NUCLEOTIDE SEQUENCE [LARGE SCALE GENOMIC DNA]</scope>
    <source>
        <strain evidence="3">CGMCC 1.10130</strain>
    </source>
</reference>
<organism evidence="2 3">
    <name type="scientific">Neiella marina</name>
    <dbReference type="NCBI Taxonomy" id="508461"/>
    <lineage>
        <taxon>Bacteria</taxon>
        <taxon>Pseudomonadati</taxon>
        <taxon>Pseudomonadota</taxon>
        <taxon>Gammaproteobacteria</taxon>
        <taxon>Alteromonadales</taxon>
        <taxon>Echinimonadaceae</taxon>
        <taxon>Neiella</taxon>
    </lineage>
</organism>
<dbReference type="Proteomes" id="UP000619743">
    <property type="component" value="Unassembled WGS sequence"/>
</dbReference>
<feature type="domain" description="DUF2061" evidence="1">
    <location>
        <begin position="9"/>
        <end position="59"/>
    </location>
</feature>
<sequence length="71" mass="7895">MKTTIKTTIKTFTFAITHFSVAFTIAYLLTGSWVIGGTIALVEPAVNTVAYMIHEKLWERIDLPFFKSAAA</sequence>
<protein>
    <recommendedName>
        <fullName evidence="1">DUF2061 domain-containing protein</fullName>
    </recommendedName>
</protein>
<gene>
    <name evidence="2" type="ORF">GCM10011369_21540</name>
</gene>
<evidence type="ECO:0000313" key="2">
    <source>
        <dbReference type="EMBL" id="GGA79299.1"/>
    </source>
</evidence>
<proteinExistence type="predicted"/>
<dbReference type="EMBL" id="BMDX01000010">
    <property type="protein sequence ID" value="GGA79299.1"/>
    <property type="molecule type" value="Genomic_DNA"/>
</dbReference>